<dbReference type="GO" id="GO:0008195">
    <property type="term" value="F:phosphatidate phosphatase activity"/>
    <property type="evidence" value="ECO:0007669"/>
    <property type="project" value="TreeGrafter"/>
</dbReference>
<dbReference type="InterPro" id="IPR029052">
    <property type="entry name" value="Metallo-depent_PP-like"/>
</dbReference>
<keyword evidence="3 7" id="KW-0812">Transmembrane</keyword>
<name>A0A818UY49_9BILA</name>
<keyword evidence="4 7" id="KW-1133">Transmembrane helix</keyword>
<evidence type="ECO:0000313" key="9">
    <source>
        <dbReference type="EMBL" id="CAF3699232.1"/>
    </source>
</evidence>
<protein>
    <recommendedName>
        <fullName evidence="8">Phosphatidic acid phosphatase type 2/haloperoxidase domain-containing protein</fullName>
    </recommendedName>
</protein>
<evidence type="ECO:0000256" key="2">
    <source>
        <dbReference type="ARBA" id="ARBA00008816"/>
    </source>
</evidence>
<dbReference type="Gene3D" id="1.20.144.10">
    <property type="entry name" value="Phosphatidic acid phosphatase type 2/haloperoxidase"/>
    <property type="match status" value="1"/>
</dbReference>
<proteinExistence type="inferred from homology"/>
<evidence type="ECO:0000256" key="1">
    <source>
        <dbReference type="ARBA" id="ARBA00004141"/>
    </source>
</evidence>
<gene>
    <name evidence="9" type="ORF">OTI717_LOCUS12412</name>
</gene>
<feature type="transmembrane region" description="Helical" evidence="7">
    <location>
        <begin position="288"/>
        <end position="309"/>
    </location>
</feature>
<evidence type="ECO:0000256" key="6">
    <source>
        <dbReference type="SAM" id="MobiDB-lite"/>
    </source>
</evidence>
<feature type="transmembrane region" description="Helical" evidence="7">
    <location>
        <begin position="261"/>
        <end position="282"/>
    </location>
</feature>
<dbReference type="InterPro" id="IPR000326">
    <property type="entry name" value="PAP2/HPO"/>
</dbReference>
<reference evidence="9" key="1">
    <citation type="submission" date="2021-02" db="EMBL/GenBank/DDBJ databases">
        <authorList>
            <person name="Nowell W R."/>
        </authorList>
    </citation>
    <scope>NUCLEOTIDE SEQUENCE</scope>
</reference>
<dbReference type="GO" id="GO:0005886">
    <property type="term" value="C:plasma membrane"/>
    <property type="evidence" value="ECO:0007669"/>
    <property type="project" value="TreeGrafter"/>
</dbReference>
<dbReference type="GO" id="GO:0006644">
    <property type="term" value="P:phospholipid metabolic process"/>
    <property type="evidence" value="ECO:0007669"/>
    <property type="project" value="InterPro"/>
</dbReference>
<dbReference type="InterPro" id="IPR036938">
    <property type="entry name" value="PAP2/HPO_sf"/>
</dbReference>
<evidence type="ECO:0000259" key="8">
    <source>
        <dbReference type="SMART" id="SM00014"/>
    </source>
</evidence>
<dbReference type="SUPFAM" id="SSF56300">
    <property type="entry name" value="Metallo-dependent phosphatases"/>
    <property type="match status" value="1"/>
</dbReference>
<feature type="transmembrane region" description="Helical" evidence="7">
    <location>
        <begin position="184"/>
        <end position="202"/>
    </location>
</feature>
<dbReference type="SMART" id="SM00014">
    <property type="entry name" value="acidPPc"/>
    <property type="match status" value="1"/>
</dbReference>
<dbReference type="AlphaFoldDB" id="A0A818UY49"/>
<dbReference type="Proteomes" id="UP000663823">
    <property type="component" value="Unassembled WGS sequence"/>
</dbReference>
<evidence type="ECO:0000256" key="4">
    <source>
        <dbReference type="ARBA" id="ARBA00022989"/>
    </source>
</evidence>
<evidence type="ECO:0000313" key="10">
    <source>
        <dbReference type="Proteomes" id="UP000663823"/>
    </source>
</evidence>
<evidence type="ECO:0000256" key="3">
    <source>
        <dbReference type="ARBA" id="ARBA00022692"/>
    </source>
</evidence>
<dbReference type="PANTHER" id="PTHR10165">
    <property type="entry name" value="LIPID PHOSPHATE PHOSPHATASE"/>
    <property type="match status" value="1"/>
</dbReference>
<dbReference type="SUPFAM" id="SSF48317">
    <property type="entry name" value="Acid phosphatase/Vanadium-dependent haloperoxidase"/>
    <property type="match status" value="1"/>
</dbReference>
<organism evidence="9 10">
    <name type="scientific">Rotaria sordida</name>
    <dbReference type="NCBI Taxonomy" id="392033"/>
    <lineage>
        <taxon>Eukaryota</taxon>
        <taxon>Metazoa</taxon>
        <taxon>Spiralia</taxon>
        <taxon>Gnathifera</taxon>
        <taxon>Rotifera</taxon>
        <taxon>Eurotatoria</taxon>
        <taxon>Bdelloidea</taxon>
        <taxon>Philodinida</taxon>
        <taxon>Philodinidae</taxon>
        <taxon>Rotaria</taxon>
    </lineage>
</organism>
<accession>A0A818UY49</accession>
<feature type="region of interest" description="Disordered" evidence="6">
    <location>
        <begin position="333"/>
        <end position="362"/>
    </location>
</feature>
<dbReference type="InterPro" id="IPR043216">
    <property type="entry name" value="PAP-like"/>
</dbReference>
<sequence>MIVHGGISDRILLSQINSLVRYQCKIENNKNYIYLLVYTSLSIRPKSENQFLMLICSHEVKENGYESEHHNKVLTVFSAPNYNDLEQKQDNIDSAFSGSSQQQYNDECDNCSSEMEQKPNRNENEVDNSFNVDILTQLHSVIEMWITEFSKRFYFNRYPNQVFLTRLEFCGGRVTTITPFVRNLYILTVVFAYGYLSTWVLTEITKNFVGELRPHFLAVCQPTIACSTLSLNQFNSYLQFGINYTCLNTDSGLVRDARRSFFSGHTSPVFFGFGWLVMYIHVAWSWRHLGIIGHIFQTGLAILGLYIGYSRIFDFHHHWNDVDAYDIETEESLEMSDDESHHEEIPSLMDEPMPEIQPGSFM</sequence>
<evidence type="ECO:0000256" key="7">
    <source>
        <dbReference type="SAM" id="Phobius"/>
    </source>
</evidence>
<dbReference type="EMBL" id="CAJOAX010001250">
    <property type="protein sequence ID" value="CAF3699232.1"/>
    <property type="molecule type" value="Genomic_DNA"/>
</dbReference>
<dbReference type="Gene3D" id="3.60.21.10">
    <property type="match status" value="1"/>
</dbReference>
<comment type="caution">
    <text evidence="9">The sequence shown here is derived from an EMBL/GenBank/DDBJ whole genome shotgun (WGS) entry which is preliminary data.</text>
</comment>
<keyword evidence="5 7" id="KW-0472">Membrane</keyword>
<dbReference type="Pfam" id="PF01569">
    <property type="entry name" value="PAP2"/>
    <property type="match status" value="1"/>
</dbReference>
<dbReference type="PANTHER" id="PTHR10165:SF103">
    <property type="entry name" value="PHOSPHOLIPID PHOSPHATASE HOMOLOG 1.2 HOMOLOG"/>
    <property type="match status" value="1"/>
</dbReference>
<dbReference type="GO" id="GO:0007165">
    <property type="term" value="P:signal transduction"/>
    <property type="evidence" value="ECO:0007669"/>
    <property type="project" value="TreeGrafter"/>
</dbReference>
<dbReference type="GO" id="GO:0046839">
    <property type="term" value="P:phospholipid dephosphorylation"/>
    <property type="evidence" value="ECO:0007669"/>
    <property type="project" value="TreeGrafter"/>
</dbReference>
<feature type="domain" description="Phosphatidic acid phosphatase type 2/haloperoxidase" evidence="8">
    <location>
        <begin position="186"/>
        <end position="325"/>
    </location>
</feature>
<comment type="subcellular location">
    <subcellularLocation>
        <location evidence="1">Membrane</location>
        <topology evidence="1">Multi-pass membrane protein</topology>
    </subcellularLocation>
</comment>
<evidence type="ECO:0000256" key="5">
    <source>
        <dbReference type="ARBA" id="ARBA00023136"/>
    </source>
</evidence>
<comment type="similarity">
    <text evidence="2">Belongs to the PA-phosphatase related phosphoesterase family.</text>
</comment>